<proteinExistence type="predicted"/>
<protein>
    <submittedName>
        <fullName evidence="1">Uncharacterized protein</fullName>
    </submittedName>
</protein>
<evidence type="ECO:0000313" key="2">
    <source>
        <dbReference type="Proteomes" id="UP001169764"/>
    </source>
</evidence>
<keyword evidence="2" id="KW-1185">Reference proteome</keyword>
<name>A0ABT8YAW2_9SPHN</name>
<comment type="caution">
    <text evidence="1">The sequence shown here is derived from an EMBL/GenBank/DDBJ whole genome shotgun (WGS) entry which is preliminary data.</text>
</comment>
<reference evidence="1" key="1">
    <citation type="submission" date="2023-07" db="EMBL/GenBank/DDBJ databases">
        <authorList>
            <person name="Kim M."/>
        </authorList>
    </citation>
    <scope>NUCLEOTIDE SEQUENCE</scope>
    <source>
        <strain evidence="1">BIUV-7</strain>
    </source>
</reference>
<organism evidence="1 2">
    <name type="scientific">Sphingomonas natans</name>
    <dbReference type="NCBI Taxonomy" id="3063330"/>
    <lineage>
        <taxon>Bacteria</taxon>
        <taxon>Pseudomonadati</taxon>
        <taxon>Pseudomonadota</taxon>
        <taxon>Alphaproteobacteria</taxon>
        <taxon>Sphingomonadales</taxon>
        <taxon>Sphingomonadaceae</taxon>
        <taxon>Sphingomonas</taxon>
    </lineage>
</organism>
<dbReference type="Proteomes" id="UP001169764">
    <property type="component" value="Unassembled WGS sequence"/>
</dbReference>
<accession>A0ABT8YAW2</accession>
<dbReference type="RefSeq" id="WP_303543498.1">
    <property type="nucleotide sequence ID" value="NZ_JAUOTP010000006.1"/>
</dbReference>
<dbReference type="EMBL" id="JAUOTP010000006">
    <property type="protein sequence ID" value="MDO6415460.1"/>
    <property type="molecule type" value="Genomic_DNA"/>
</dbReference>
<sequence length="76" mass="8439">MKLHGSLQTNLESAILSSRRLRGRVVYSDTLIHWSDLLAHAWWEIGNTPAPAAFILTQLAKDLEAELGMRRDAGPA</sequence>
<gene>
    <name evidence="1" type="ORF">Q4F19_13790</name>
</gene>
<evidence type="ECO:0000313" key="1">
    <source>
        <dbReference type="EMBL" id="MDO6415460.1"/>
    </source>
</evidence>